<evidence type="ECO:0000313" key="2">
    <source>
        <dbReference type="EMBL" id="GFT12191.1"/>
    </source>
</evidence>
<reference evidence="2" key="1">
    <citation type="submission" date="2020-08" db="EMBL/GenBank/DDBJ databases">
        <title>Multicomponent nature underlies the extraordinary mechanical properties of spider dragline silk.</title>
        <authorList>
            <person name="Kono N."/>
            <person name="Nakamura H."/>
            <person name="Mori M."/>
            <person name="Yoshida Y."/>
            <person name="Ohtoshi R."/>
            <person name="Malay A.D."/>
            <person name="Moran D.A.P."/>
            <person name="Tomita M."/>
            <person name="Numata K."/>
            <person name="Arakawa K."/>
        </authorList>
    </citation>
    <scope>NUCLEOTIDE SEQUENCE</scope>
</reference>
<organism evidence="2 3">
    <name type="scientific">Nephila pilipes</name>
    <name type="common">Giant wood spider</name>
    <name type="synonym">Nephila maculata</name>
    <dbReference type="NCBI Taxonomy" id="299642"/>
    <lineage>
        <taxon>Eukaryota</taxon>
        <taxon>Metazoa</taxon>
        <taxon>Ecdysozoa</taxon>
        <taxon>Arthropoda</taxon>
        <taxon>Chelicerata</taxon>
        <taxon>Arachnida</taxon>
        <taxon>Araneae</taxon>
        <taxon>Araneomorphae</taxon>
        <taxon>Entelegynae</taxon>
        <taxon>Araneoidea</taxon>
        <taxon>Nephilidae</taxon>
        <taxon>Nephila</taxon>
    </lineage>
</organism>
<dbReference type="EMBL" id="BMAW01009133">
    <property type="protein sequence ID" value="GFT12191.1"/>
    <property type="molecule type" value="Genomic_DNA"/>
</dbReference>
<evidence type="ECO:0008006" key="4">
    <source>
        <dbReference type="Google" id="ProtNLM"/>
    </source>
</evidence>
<dbReference type="Proteomes" id="UP000887013">
    <property type="component" value="Unassembled WGS sequence"/>
</dbReference>
<proteinExistence type="predicted"/>
<accession>A0A8X6NFP7</accession>
<keyword evidence="1" id="KW-0732">Signal</keyword>
<dbReference type="AlphaFoldDB" id="A0A8X6NFP7"/>
<comment type="caution">
    <text evidence="2">The sequence shown here is derived from an EMBL/GenBank/DDBJ whole genome shotgun (WGS) entry which is preliminary data.</text>
</comment>
<evidence type="ECO:0000313" key="3">
    <source>
        <dbReference type="Proteomes" id="UP000887013"/>
    </source>
</evidence>
<evidence type="ECO:0000256" key="1">
    <source>
        <dbReference type="SAM" id="SignalP"/>
    </source>
</evidence>
<sequence length="215" mass="24318">MEFLTFLLIFCSSILFRLEIHALPVNKISSEELKVLVYEISNSSKFHELYSREIIRKEECNCGEKGTCAFDEKGDPHCFCENGYLEHLVDGKNTCKECNCGVKGTCKLDETGDPQCTCENGYLELIIDGKKTCEGCNCGENGKCKFEENAEKVCICDPRYLELAVSNEKTCLGGEVQILMLQTFQIFCTDIRKKNVIFILRKGTISVPIFFILSH</sequence>
<feature type="chain" id="PRO_5036476777" description="EGF-like domain-containing protein" evidence="1">
    <location>
        <begin position="23"/>
        <end position="215"/>
    </location>
</feature>
<name>A0A8X6NFP7_NEPPI</name>
<keyword evidence="3" id="KW-1185">Reference proteome</keyword>
<feature type="signal peptide" evidence="1">
    <location>
        <begin position="1"/>
        <end position="22"/>
    </location>
</feature>
<dbReference type="OrthoDB" id="283575at2759"/>
<gene>
    <name evidence="2" type="ORF">NPIL_665131</name>
</gene>
<protein>
    <recommendedName>
        <fullName evidence="4">EGF-like domain-containing protein</fullName>
    </recommendedName>
</protein>